<protein>
    <submittedName>
        <fullName evidence="2">Uncharacterized protein</fullName>
    </submittedName>
</protein>
<feature type="transmembrane region" description="Helical" evidence="1">
    <location>
        <begin position="267"/>
        <end position="292"/>
    </location>
</feature>
<feature type="transmembrane region" description="Helical" evidence="1">
    <location>
        <begin position="313"/>
        <end position="336"/>
    </location>
</feature>
<accession>A0A834LM27</accession>
<dbReference type="AlphaFoldDB" id="A0A834LM27"/>
<gene>
    <name evidence="2" type="ORF">RHSIM_Rhsim05G0028900</name>
</gene>
<sequence length="402" mass="44579">MAVGSGNGDWWMFFWLRQWLHGGGWAAQVGGGMVAEGCLLVGMCAGCRRFLAGWRTKGLWIWRSLAVQVLELMVADGGCVGRRHHGGSGGGDWGTWWLLGQQQGGDSDGSATRGQQCNEARRQQCNGGNEGGFSGRSSHVKASRWQYFSGAWPRQQLFWVHLADWVGFFWLVCGSGNGERKPLEHFLKAADEVSAKDIASIPQKLISSPLTMASHGAESCKIIFNFRRIFSKISLFFILPLSLIFLANIAVSDSLSSEGAVFWLVEFIYLTLLLLFFVLSTSAVVYTVASVYTGYDVTFGNVKSVIPKVWKRLMVTFLCAFLSIFLCNVLLLVPIILWRSPLSMLTGWFCFFPCLRDLVRRADCLHDRGLVAGGHHIGVGRHQRDPGHDLTFSIRRAPCSTL</sequence>
<keyword evidence="1" id="KW-0472">Membrane</keyword>
<keyword evidence="1" id="KW-0812">Transmembrane</keyword>
<proteinExistence type="predicted"/>
<reference evidence="2" key="1">
    <citation type="submission" date="2019-11" db="EMBL/GenBank/DDBJ databases">
        <authorList>
            <person name="Liu Y."/>
            <person name="Hou J."/>
            <person name="Li T.-Q."/>
            <person name="Guan C.-H."/>
            <person name="Wu X."/>
            <person name="Wu H.-Z."/>
            <person name="Ling F."/>
            <person name="Zhang R."/>
            <person name="Shi X.-G."/>
            <person name="Ren J.-P."/>
            <person name="Chen E.-F."/>
            <person name="Sun J.-M."/>
        </authorList>
    </citation>
    <scope>NUCLEOTIDE SEQUENCE</scope>
    <source>
        <strain evidence="2">Adult_tree_wgs_1</strain>
        <tissue evidence="2">Leaves</tissue>
    </source>
</reference>
<keyword evidence="3" id="KW-1185">Reference proteome</keyword>
<dbReference type="PANTHER" id="PTHR33133">
    <property type="entry name" value="OS08G0107100 PROTEIN-RELATED"/>
    <property type="match status" value="1"/>
</dbReference>
<feature type="transmembrane region" description="Helical" evidence="1">
    <location>
        <begin position="25"/>
        <end position="47"/>
    </location>
</feature>
<evidence type="ECO:0000313" key="2">
    <source>
        <dbReference type="EMBL" id="KAF7142269.1"/>
    </source>
</evidence>
<dbReference type="OrthoDB" id="10623513at2759"/>
<dbReference type="PANTHER" id="PTHR33133:SF51">
    <property type="entry name" value="THH1_TOM1_TOM3 DOMAIN-CONTAINING PROTEIN"/>
    <property type="match status" value="1"/>
</dbReference>
<evidence type="ECO:0000256" key="1">
    <source>
        <dbReference type="SAM" id="Phobius"/>
    </source>
</evidence>
<feature type="transmembrane region" description="Helical" evidence="1">
    <location>
        <begin position="229"/>
        <end position="247"/>
    </location>
</feature>
<organism evidence="2 3">
    <name type="scientific">Rhododendron simsii</name>
    <name type="common">Sims's rhododendron</name>
    <dbReference type="NCBI Taxonomy" id="118357"/>
    <lineage>
        <taxon>Eukaryota</taxon>
        <taxon>Viridiplantae</taxon>
        <taxon>Streptophyta</taxon>
        <taxon>Embryophyta</taxon>
        <taxon>Tracheophyta</taxon>
        <taxon>Spermatophyta</taxon>
        <taxon>Magnoliopsida</taxon>
        <taxon>eudicotyledons</taxon>
        <taxon>Gunneridae</taxon>
        <taxon>Pentapetalae</taxon>
        <taxon>asterids</taxon>
        <taxon>Ericales</taxon>
        <taxon>Ericaceae</taxon>
        <taxon>Ericoideae</taxon>
        <taxon>Rhodoreae</taxon>
        <taxon>Rhododendron</taxon>
    </lineage>
</organism>
<keyword evidence="1" id="KW-1133">Transmembrane helix</keyword>
<evidence type="ECO:0000313" key="3">
    <source>
        <dbReference type="Proteomes" id="UP000626092"/>
    </source>
</evidence>
<dbReference type="Proteomes" id="UP000626092">
    <property type="component" value="Unassembled WGS sequence"/>
</dbReference>
<comment type="caution">
    <text evidence="2">The sequence shown here is derived from an EMBL/GenBank/DDBJ whole genome shotgun (WGS) entry which is preliminary data.</text>
</comment>
<name>A0A834LM27_RHOSS</name>
<dbReference type="EMBL" id="WJXA01000005">
    <property type="protein sequence ID" value="KAF7142269.1"/>
    <property type="molecule type" value="Genomic_DNA"/>
</dbReference>